<dbReference type="GO" id="GO:0016507">
    <property type="term" value="C:mitochondrial fatty acid beta-oxidation multienzyme complex"/>
    <property type="evidence" value="ECO:0007669"/>
    <property type="project" value="TreeGrafter"/>
</dbReference>
<evidence type="ECO:0000256" key="1">
    <source>
        <dbReference type="ARBA" id="ARBA00005005"/>
    </source>
</evidence>
<evidence type="ECO:0000256" key="2">
    <source>
        <dbReference type="ARBA" id="ARBA00023002"/>
    </source>
</evidence>
<dbReference type="SUPFAM" id="SSF51735">
    <property type="entry name" value="NAD(P)-binding Rossmann-fold domains"/>
    <property type="match status" value="1"/>
</dbReference>
<dbReference type="SUPFAM" id="SSF48179">
    <property type="entry name" value="6-phosphogluconate dehydrogenase C-terminal domain-like"/>
    <property type="match status" value="2"/>
</dbReference>
<evidence type="ECO:0000259" key="5">
    <source>
        <dbReference type="Pfam" id="PF02737"/>
    </source>
</evidence>
<dbReference type="Pfam" id="PF00725">
    <property type="entry name" value="3HCDH"/>
    <property type="match status" value="1"/>
</dbReference>
<dbReference type="PANTHER" id="PTHR43612:SF3">
    <property type="entry name" value="TRIFUNCTIONAL ENZYME SUBUNIT ALPHA, MITOCHONDRIAL"/>
    <property type="match status" value="1"/>
</dbReference>
<dbReference type="Gene3D" id="3.40.50.720">
    <property type="entry name" value="NAD(P)-binding Rossmann-like Domain"/>
    <property type="match status" value="1"/>
</dbReference>
<feature type="domain" description="3-hydroxyacyl-CoA dehydrogenase C-terminal" evidence="4">
    <location>
        <begin position="119"/>
        <end position="213"/>
    </location>
</feature>
<dbReference type="AlphaFoldDB" id="A0AAD8ADJ4"/>
<evidence type="ECO:0000313" key="7">
    <source>
        <dbReference type="Proteomes" id="UP001233999"/>
    </source>
</evidence>
<reference evidence="6" key="2">
    <citation type="submission" date="2023-05" db="EMBL/GenBank/DDBJ databases">
        <authorList>
            <person name="Fouks B."/>
        </authorList>
    </citation>
    <scope>NUCLEOTIDE SEQUENCE</scope>
    <source>
        <strain evidence="6">Stay&amp;Tobe</strain>
        <tissue evidence="6">Testes</tissue>
    </source>
</reference>
<evidence type="ECO:0000259" key="4">
    <source>
        <dbReference type="Pfam" id="PF00725"/>
    </source>
</evidence>
<comment type="catalytic activity">
    <reaction evidence="3">
        <text>a (3S)-3-hydroxyacyl-CoA + NAD(+) = a 3-oxoacyl-CoA + NADH + H(+)</text>
        <dbReference type="Rhea" id="RHEA:22432"/>
        <dbReference type="ChEBI" id="CHEBI:15378"/>
        <dbReference type="ChEBI" id="CHEBI:57318"/>
        <dbReference type="ChEBI" id="CHEBI:57540"/>
        <dbReference type="ChEBI" id="CHEBI:57945"/>
        <dbReference type="ChEBI" id="CHEBI:90726"/>
        <dbReference type="EC" id="1.1.1.35"/>
    </reaction>
</comment>
<dbReference type="GO" id="GO:0004300">
    <property type="term" value="F:enoyl-CoA hydratase activity"/>
    <property type="evidence" value="ECO:0007669"/>
    <property type="project" value="TreeGrafter"/>
</dbReference>
<dbReference type="InterPro" id="IPR008927">
    <property type="entry name" value="6-PGluconate_DH-like_C_sf"/>
</dbReference>
<feature type="non-terminal residue" evidence="6">
    <location>
        <position position="1"/>
    </location>
</feature>
<proteinExistence type="predicted"/>
<dbReference type="PROSITE" id="PS00067">
    <property type="entry name" value="3HCDH"/>
    <property type="match status" value="1"/>
</dbReference>
<comment type="pathway">
    <text evidence="1">Lipid metabolism; fatty acid beta-oxidation.</text>
</comment>
<name>A0AAD8ADJ4_DIPPU</name>
<evidence type="ECO:0000313" key="6">
    <source>
        <dbReference type="EMBL" id="KAJ9597129.1"/>
    </source>
</evidence>
<dbReference type="FunFam" id="3.40.50.720:FF:000009">
    <property type="entry name" value="Fatty oxidation complex, alpha subunit"/>
    <property type="match status" value="1"/>
</dbReference>
<sequence length="336" mass="36682">MLILIQTLSYQNFKNADLVIEAVFEDIKVKHRVINEIEQHTPPHCVIATNTSALPISEIAKASKNPEKVVGMHYFSPVDKMQLLEVITTDKTSQDTAAAAVDVGLKQGKVVITVKDAPGFYTTRILAAMLAEAIRLLQEGVDPKQLDKLSKSFGFPVGAATLADEVGIDVAAHIAQDLSKAFGARFAGGDVNVLKEMVEAGFLGRKSSKGCFMYEGSSKDRDVNAGTMDILAKYKLEPRGSTSPEDLQLRMVSRFVNEAVLCLQDGILANPLEGDIGAVFGLGFPPFTGGPFRWVDQYGAANLVEKMLQYQKDYGEPFKTLRSLIRSCQNLQQKIP</sequence>
<evidence type="ECO:0000256" key="3">
    <source>
        <dbReference type="ARBA" id="ARBA00049556"/>
    </source>
</evidence>
<keyword evidence="7" id="KW-1185">Reference proteome</keyword>
<dbReference type="GO" id="GO:0006635">
    <property type="term" value="P:fatty acid beta-oxidation"/>
    <property type="evidence" value="ECO:0007669"/>
    <property type="project" value="UniProtKB-ARBA"/>
</dbReference>
<dbReference type="EMBL" id="JASPKZ010001763">
    <property type="protein sequence ID" value="KAJ9597129.1"/>
    <property type="molecule type" value="Genomic_DNA"/>
</dbReference>
<dbReference type="GO" id="GO:0016509">
    <property type="term" value="F:long-chain (3S)-3-hydroxyacyl-CoA dehydrogenase (NAD+) activity"/>
    <property type="evidence" value="ECO:0007669"/>
    <property type="project" value="TreeGrafter"/>
</dbReference>
<reference evidence="6" key="1">
    <citation type="journal article" date="2023" name="IScience">
        <title>Live-bearing cockroach genome reveals convergent evolutionary mechanisms linked to viviparity in insects and beyond.</title>
        <authorList>
            <person name="Fouks B."/>
            <person name="Harrison M.C."/>
            <person name="Mikhailova A.A."/>
            <person name="Marchal E."/>
            <person name="English S."/>
            <person name="Carruthers M."/>
            <person name="Jennings E.C."/>
            <person name="Chiamaka E.L."/>
            <person name="Frigard R.A."/>
            <person name="Pippel M."/>
            <person name="Attardo G.M."/>
            <person name="Benoit J.B."/>
            <person name="Bornberg-Bauer E."/>
            <person name="Tobe S.S."/>
        </authorList>
    </citation>
    <scope>NUCLEOTIDE SEQUENCE</scope>
    <source>
        <strain evidence="6">Stay&amp;Tobe</strain>
    </source>
</reference>
<keyword evidence="2" id="KW-0560">Oxidoreductase</keyword>
<evidence type="ECO:0008006" key="8">
    <source>
        <dbReference type="Google" id="ProtNLM"/>
    </source>
</evidence>
<dbReference type="Proteomes" id="UP001233999">
    <property type="component" value="Unassembled WGS sequence"/>
</dbReference>
<dbReference type="Gene3D" id="1.10.1040.50">
    <property type="match status" value="1"/>
</dbReference>
<dbReference type="InterPro" id="IPR006108">
    <property type="entry name" value="3HC_DH_C"/>
</dbReference>
<dbReference type="InterPro" id="IPR050136">
    <property type="entry name" value="FA_oxidation_alpha_subunit"/>
</dbReference>
<comment type="caution">
    <text evidence="6">The sequence shown here is derived from an EMBL/GenBank/DDBJ whole genome shotgun (WGS) entry which is preliminary data.</text>
</comment>
<feature type="domain" description="3-hydroxyacyl-CoA dehydrogenase NAD binding" evidence="5">
    <location>
        <begin position="7"/>
        <end position="116"/>
    </location>
</feature>
<dbReference type="Pfam" id="PF02737">
    <property type="entry name" value="3HCDH_N"/>
    <property type="match status" value="1"/>
</dbReference>
<dbReference type="InterPro" id="IPR006176">
    <property type="entry name" value="3-OHacyl-CoA_DH_NAD-bd"/>
</dbReference>
<dbReference type="PANTHER" id="PTHR43612">
    <property type="entry name" value="TRIFUNCTIONAL ENZYME SUBUNIT ALPHA"/>
    <property type="match status" value="1"/>
</dbReference>
<gene>
    <name evidence="6" type="ORF">L9F63_026981</name>
</gene>
<dbReference type="FunFam" id="1.10.1040.50:FF:000002">
    <property type="entry name" value="Trifunctional enzyme subunit alpha, mitochondrial"/>
    <property type="match status" value="1"/>
</dbReference>
<dbReference type="GO" id="GO:0070403">
    <property type="term" value="F:NAD+ binding"/>
    <property type="evidence" value="ECO:0007669"/>
    <property type="project" value="InterPro"/>
</dbReference>
<dbReference type="InterPro" id="IPR036291">
    <property type="entry name" value="NAD(P)-bd_dom_sf"/>
</dbReference>
<dbReference type="InterPro" id="IPR006180">
    <property type="entry name" value="3-OHacyl-CoA_DH_CS"/>
</dbReference>
<organism evidence="6 7">
    <name type="scientific">Diploptera punctata</name>
    <name type="common">Pacific beetle cockroach</name>
    <dbReference type="NCBI Taxonomy" id="6984"/>
    <lineage>
        <taxon>Eukaryota</taxon>
        <taxon>Metazoa</taxon>
        <taxon>Ecdysozoa</taxon>
        <taxon>Arthropoda</taxon>
        <taxon>Hexapoda</taxon>
        <taxon>Insecta</taxon>
        <taxon>Pterygota</taxon>
        <taxon>Neoptera</taxon>
        <taxon>Polyneoptera</taxon>
        <taxon>Dictyoptera</taxon>
        <taxon>Blattodea</taxon>
        <taxon>Blaberoidea</taxon>
        <taxon>Blaberidae</taxon>
        <taxon>Diplopterinae</taxon>
        <taxon>Diploptera</taxon>
    </lineage>
</organism>
<accession>A0AAD8ADJ4</accession>
<protein>
    <recommendedName>
        <fullName evidence="8">Trifunctional enzyme subunit alpha, mitochondrial</fullName>
    </recommendedName>
</protein>